<reference evidence="1" key="1">
    <citation type="submission" date="2024-05" db="EMBL/GenBank/DDBJ databases">
        <title>Whole genome shotgun sequence of Streptomyces hygroscopicus NBRC 113678.</title>
        <authorList>
            <person name="Komaki H."/>
            <person name="Tamura T."/>
        </authorList>
    </citation>
    <scope>NUCLEOTIDE SEQUENCE</scope>
    <source>
        <strain evidence="1">N11-34</strain>
    </source>
</reference>
<accession>A0ABQ3U3B9</accession>
<keyword evidence="2" id="KW-1185">Reference proteome</keyword>
<evidence type="ECO:0000313" key="2">
    <source>
        <dbReference type="Proteomes" id="UP001054854"/>
    </source>
</evidence>
<organism evidence="1 2">
    <name type="scientific">Streptomyces hygroscopicus</name>
    <dbReference type="NCBI Taxonomy" id="1912"/>
    <lineage>
        <taxon>Bacteria</taxon>
        <taxon>Bacillati</taxon>
        <taxon>Actinomycetota</taxon>
        <taxon>Actinomycetes</taxon>
        <taxon>Kitasatosporales</taxon>
        <taxon>Streptomycetaceae</taxon>
        <taxon>Streptomyces</taxon>
        <taxon>Streptomyces violaceusniger group</taxon>
    </lineage>
</organism>
<proteinExistence type="predicted"/>
<name>A0ABQ3U3B9_STRHY</name>
<evidence type="ECO:0000313" key="1">
    <source>
        <dbReference type="EMBL" id="GHJ29866.1"/>
    </source>
</evidence>
<comment type="caution">
    <text evidence="1">The sequence shown here is derived from an EMBL/GenBank/DDBJ whole genome shotgun (WGS) entry which is preliminary data.</text>
</comment>
<dbReference type="Proteomes" id="UP001054854">
    <property type="component" value="Unassembled WGS sequence"/>
</dbReference>
<dbReference type="EMBL" id="BNEK01000005">
    <property type="protein sequence ID" value="GHJ29866.1"/>
    <property type="molecule type" value="Genomic_DNA"/>
</dbReference>
<gene>
    <name evidence="1" type="ORF">TPA0910_42990</name>
</gene>
<sequence>MLMLQPPGRGSTYRYVLPGSMVRKRVIGVTPLIQRTRSMREPVYGPVPVCAGTPHPP</sequence>
<protein>
    <submittedName>
        <fullName evidence="1">Uncharacterized protein</fullName>
    </submittedName>
</protein>